<proteinExistence type="predicted"/>
<comment type="caution">
    <text evidence="2">The sequence shown here is derived from an EMBL/GenBank/DDBJ whole genome shotgun (WGS) entry which is preliminary data.</text>
</comment>
<evidence type="ECO:0000259" key="1">
    <source>
        <dbReference type="Pfam" id="PF01261"/>
    </source>
</evidence>
<name>A0AAW4PVM8_9EURY</name>
<evidence type="ECO:0000313" key="2">
    <source>
        <dbReference type="EMBL" id="MBX0325098.1"/>
    </source>
</evidence>
<dbReference type="InterPro" id="IPR013022">
    <property type="entry name" value="Xyl_isomerase-like_TIM-brl"/>
</dbReference>
<protein>
    <submittedName>
        <fullName evidence="2">Sugar phosphate isomerase/epimerase</fullName>
    </submittedName>
</protein>
<dbReference type="RefSeq" id="WP_220619964.1">
    <property type="nucleotide sequence ID" value="NZ_RKLR01000010.1"/>
</dbReference>
<keyword evidence="2" id="KW-0413">Isomerase</keyword>
<dbReference type="InterPro" id="IPR050312">
    <property type="entry name" value="IolE/XylAMocC-like"/>
</dbReference>
<dbReference type="Pfam" id="PF01261">
    <property type="entry name" value="AP_endonuc_2"/>
    <property type="match status" value="1"/>
</dbReference>
<organism evidence="2 3">
    <name type="scientific">Haloarcula rubra</name>
    <dbReference type="NCBI Taxonomy" id="2487747"/>
    <lineage>
        <taxon>Archaea</taxon>
        <taxon>Methanobacteriati</taxon>
        <taxon>Methanobacteriota</taxon>
        <taxon>Stenosarchaea group</taxon>
        <taxon>Halobacteria</taxon>
        <taxon>Halobacteriales</taxon>
        <taxon>Haloarculaceae</taxon>
        <taxon>Haloarcula</taxon>
    </lineage>
</organism>
<dbReference type="PANTHER" id="PTHR12110">
    <property type="entry name" value="HYDROXYPYRUVATE ISOMERASE"/>
    <property type="match status" value="1"/>
</dbReference>
<dbReference type="Gene3D" id="3.20.20.150">
    <property type="entry name" value="Divalent-metal-dependent TIM barrel enzymes"/>
    <property type="match status" value="1"/>
</dbReference>
<dbReference type="InterPro" id="IPR036237">
    <property type="entry name" value="Xyl_isomerase-like_sf"/>
</dbReference>
<reference evidence="2 3" key="1">
    <citation type="submission" date="2021-06" db="EMBL/GenBank/DDBJ databases">
        <title>Halomicroarcula sp. a new haloarchaeum isolated from saline soil.</title>
        <authorList>
            <person name="Duran-Viseras A."/>
            <person name="Sanchez-Porro C."/>
            <person name="Ventosa A."/>
        </authorList>
    </citation>
    <scope>NUCLEOTIDE SEQUENCE [LARGE SCALE GENOMIC DNA]</scope>
    <source>
        <strain evidence="2 3">F13</strain>
    </source>
</reference>
<gene>
    <name evidence="2" type="ORF">EGH21_18885</name>
</gene>
<dbReference type="PANTHER" id="PTHR12110:SF41">
    <property type="entry name" value="INOSOSE DEHYDRATASE"/>
    <property type="match status" value="1"/>
</dbReference>
<dbReference type="EMBL" id="RKLR01000010">
    <property type="protein sequence ID" value="MBX0325098.1"/>
    <property type="molecule type" value="Genomic_DNA"/>
</dbReference>
<dbReference type="Proteomes" id="UP001430377">
    <property type="component" value="Unassembled WGS sequence"/>
</dbReference>
<dbReference type="GO" id="GO:0016853">
    <property type="term" value="F:isomerase activity"/>
    <property type="evidence" value="ECO:0007669"/>
    <property type="project" value="UniProtKB-KW"/>
</dbReference>
<accession>A0AAW4PVM8</accession>
<dbReference type="AlphaFoldDB" id="A0AAW4PVM8"/>
<keyword evidence="3" id="KW-1185">Reference proteome</keyword>
<dbReference type="SUPFAM" id="SSF51658">
    <property type="entry name" value="Xylose isomerase-like"/>
    <property type="match status" value="1"/>
</dbReference>
<sequence length="268" mass="29831">MNVGYTTIMYDSESVATTGISDFAACRYDGVEIGLEKVEALGADTLGSLLDEYDIDLFCVMAGWLNTEEDRQRAVDGAALAGDLGSTFLGILPPPRGVVDDETFAEWLEDICEAAAEAGVTPVVHHHFGAHVEQPEEIRYWLDEGPDNLELLFDTAHYYPYGESVGEGIERFADDIAYVHLKDIDPPAEFEYHIQNLTEGKKDYDSIINCVWAFTDLGRGVIDFGEAVATLDDVDYDGYLTIEIENERNHPLVHAKENMDHLRSVTDR</sequence>
<evidence type="ECO:0000313" key="3">
    <source>
        <dbReference type="Proteomes" id="UP001430377"/>
    </source>
</evidence>
<feature type="domain" description="Xylose isomerase-like TIM barrel" evidence="1">
    <location>
        <begin position="26"/>
        <end position="264"/>
    </location>
</feature>